<keyword evidence="1" id="KW-1133">Transmembrane helix</keyword>
<keyword evidence="1" id="KW-0472">Membrane</keyword>
<proteinExistence type="predicted"/>
<evidence type="ECO:0000313" key="3">
    <source>
        <dbReference type="Proteomes" id="UP001316384"/>
    </source>
</evidence>
<protein>
    <recommendedName>
        <fullName evidence="4">Lipoprotein LpqB beta-propeller domain-containing protein</fullName>
    </recommendedName>
</protein>
<dbReference type="SUPFAM" id="SSF50969">
    <property type="entry name" value="YVTN repeat-like/Quinoprotein amine dehydrogenase"/>
    <property type="match status" value="1"/>
</dbReference>
<evidence type="ECO:0000313" key="2">
    <source>
        <dbReference type="EMBL" id="UUI71886.1"/>
    </source>
</evidence>
<keyword evidence="3" id="KW-1185">Reference proteome</keyword>
<dbReference type="EMBL" id="CP101987">
    <property type="protein sequence ID" value="UUI71886.1"/>
    <property type="molecule type" value="Genomic_DNA"/>
</dbReference>
<feature type="transmembrane region" description="Helical" evidence="1">
    <location>
        <begin position="48"/>
        <end position="68"/>
    </location>
</feature>
<name>A0ABY5KRV5_9CELL</name>
<reference evidence="2 3" key="1">
    <citation type="submission" date="2022-07" db="EMBL/GenBank/DDBJ databases">
        <title>Novel species in genus cellulomonas.</title>
        <authorList>
            <person name="Ye L."/>
        </authorList>
    </citation>
    <scope>NUCLEOTIDE SEQUENCE [LARGE SCALE GENOMIC DNA]</scope>
    <source>
        <strain evidence="3">zg-B89</strain>
    </source>
</reference>
<organism evidence="2 3">
    <name type="scientific">Cellulomonas xiejunii</name>
    <dbReference type="NCBI Taxonomy" id="2968083"/>
    <lineage>
        <taxon>Bacteria</taxon>
        <taxon>Bacillati</taxon>
        <taxon>Actinomycetota</taxon>
        <taxon>Actinomycetes</taxon>
        <taxon>Micrococcales</taxon>
        <taxon>Cellulomonadaceae</taxon>
        <taxon>Cellulomonas</taxon>
    </lineage>
</organism>
<gene>
    <name evidence="2" type="ORF">NP048_19200</name>
</gene>
<evidence type="ECO:0008006" key="4">
    <source>
        <dbReference type="Google" id="ProtNLM"/>
    </source>
</evidence>
<accession>A0ABY5KRV5</accession>
<sequence length="395" mass="41442">MAERLPDLADVLHAAEDQRARSLAGTPTDDVLVRTRAALAAARRRRTALAVTGAAACLALLAAAVLTWQPRGDVQPADPDPTASMVEVPGVGPLRRATEDEVRGAPPGSALVLWQQASYRETEREPRRAPAVGDLWFLLVDPDGTVLQVAPAPVGYDVLLSWDRPTATAVMATDGGTGSSVVDVLTGRVVGASDEWAGEAARSPDGTREAHVLHDWEEGMSLVVGPVGGADVRLPLPASHCSSAVWLDDTRLVLSCDWDEVARGSELVLVDAATGAELERAALPQDDANVLPSPQQLADGTVVLPTTVRDGDVCRTRVERLDGLERVPLGEVPVGKLTRQLAGTADRLLAAGAPTCWGSTGLGVWSLDTATGDVTEVLPPGPWPDGPFGMIHWVG</sequence>
<dbReference type="Proteomes" id="UP001316384">
    <property type="component" value="Chromosome"/>
</dbReference>
<evidence type="ECO:0000256" key="1">
    <source>
        <dbReference type="SAM" id="Phobius"/>
    </source>
</evidence>
<keyword evidence="1" id="KW-0812">Transmembrane</keyword>
<dbReference type="RefSeq" id="WP_227576919.1">
    <property type="nucleotide sequence ID" value="NZ_CP101987.1"/>
</dbReference>
<dbReference type="InterPro" id="IPR011044">
    <property type="entry name" value="Quino_amine_DH_bsu"/>
</dbReference>